<name>A0AAE1HUR8_9NEOP</name>
<protein>
    <submittedName>
        <fullName evidence="2">Collagen alpha-5(VI) chain</fullName>
    </submittedName>
</protein>
<organism evidence="2 3">
    <name type="scientific">Frankliniella fusca</name>
    <dbReference type="NCBI Taxonomy" id="407009"/>
    <lineage>
        <taxon>Eukaryota</taxon>
        <taxon>Metazoa</taxon>
        <taxon>Ecdysozoa</taxon>
        <taxon>Arthropoda</taxon>
        <taxon>Hexapoda</taxon>
        <taxon>Insecta</taxon>
        <taxon>Pterygota</taxon>
        <taxon>Neoptera</taxon>
        <taxon>Paraneoptera</taxon>
        <taxon>Thysanoptera</taxon>
        <taxon>Terebrantia</taxon>
        <taxon>Thripoidea</taxon>
        <taxon>Thripidae</taxon>
        <taxon>Frankliniella</taxon>
    </lineage>
</organism>
<dbReference type="AlphaFoldDB" id="A0AAE1HUR8"/>
<reference evidence="2" key="1">
    <citation type="submission" date="2021-07" db="EMBL/GenBank/DDBJ databases">
        <authorList>
            <person name="Catto M.A."/>
            <person name="Jacobson A."/>
            <person name="Kennedy G."/>
            <person name="Labadie P."/>
            <person name="Hunt B.G."/>
            <person name="Srinivasan R."/>
        </authorList>
    </citation>
    <scope>NUCLEOTIDE SEQUENCE</scope>
    <source>
        <strain evidence="2">PL_HMW_Pooled</strain>
        <tissue evidence="2">Head</tissue>
    </source>
</reference>
<proteinExistence type="predicted"/>
<evidence type="ECO:0000256" key="1">
    <source>
        <dbReference type="SAM" id="MobiDB-lite"/>
    </source>
</evidence>
<feature type="region of interest" description="Disordered" evidence="1">
    <location>
        <begin position="1"/>
        <end position="29"/>
    </location>
</feature>
<comment type="caution">
    <text evidence="2">The sequence shown here is derived from an EMBL/GenBank/DDBJ whole genome shotgun (WGS) entry which is preliminary data.</text>
</comment>
<reference evidence="2" key="2">
    <citation type="journal article" date="2023" name="BMC Genomics">
        <title>Pest status, molecular evolution, and epigenetic factors derived from the genome assembly of Frankliniella fusca, a thysanopteran phytovirus vector.</title>
        <authorList>
            <person name="Catto M.A."/>
            <person name="Labadie P.E."/>
            <person name="Jacobson A.L."/>
            <person name="Kennedy G.G."/>
            <person name="Srinivasan R."/>
            <person name="Hunt B.G."/>
        </authorList>
    </citation>
    <scope>NUCLEOTIDE SEQUENCE</scope>
    <source>
        <strain evidence="2">PL_HMW_Pooled</strain>
    </source>
</reference>
<dbReference type="Proteomes" id="UP001219518">
    <property type="component" value="Unassembled WGS sequence"/>
</dbReference>
<evidence type="ECO:0000313" key="3">
    <source>
        <dbReference type="Proteomes" id="UP001219518"/>
    </source>
</evidence>
<accession>A0AAE1HUR8</accession>
<dbReference type="EMBL" id="JAHWGI010001301">
    <property type="protein sequence ID" value="KAK3927834.1"/>
    <property type="molecule type" value="Genomic_DNA"/>
</dbReference>
<evidence type="ECO:0000313" key="2">
    <source>
        <dbReference type="EMBL" id="KAK3927834.1"/>
    </source>
</evidence>
<dbReference type="GO" id="GO:0005581">
    <property type="term" value="C:collagen trimer"/>
    <property type="evidence" value="ECO:0007669"/>
    <property type="project" value="UniProtKB-KW"/>
</dbReference>
<keyword evidence="2" id="KW-0176">Collagen</keyword>
<feature type="region of interest" description="Disordered" evidence="1">
    <location>
        <begin position="45"/>
        <end position="134"/>
    </location>
</feature>
<feature type="compositionally biased region" description="Low complexity" evidence="1">
    <location>
        <begin position="100"/>
        <end position="125"/>
    </location>
</feature>
<gene>
    <name evidence="2" type="ORF">KUF71_016119</name>
</gene>
<sequence>MARGLRARAGGPWSRSCRPGRRQAAGCTCPSRRSLAVTLSLAHTNTACGARRGGPRGPRARVWQGSKSHGQYGEGRRQRARQEGSSSPQGRAGSRGYNCPRPCAGRAARQGAAGRGRAPRSSSRPSEAEREAEA</sequence>
<keyword evidence="3" id="KW-1185">Reference proteome</keyword>